<evidence type="ECO:0000313" key="2">
    <source>
        <dbReference type="Proteomes" id="UP000799755"/>
    </source>
</evidence>
<sequence>MGLFGGNASRVTISALSAGGGSVMLQDIIYGCTLGTALSVNLISASPYCQCNMAIKTESLPCCAILLRQPLAAGQCLHMALVRRLYSNV</sequence>
<reference evidence="1" key="1">
    <citation type="journal article" date="2020" name="Stud. Mycol.">
        <title>101 Dothideomycetes genomes: a test case for predicting lifestyles and emergence of pathogens.</title>
        <authorList>
            <person name="Haridas S."/>
            <person name="Albert R."/>
            <person name="Binder M."/>
            <person name="Bloem J."/>
            <person name="Labutti K."/>
            <person name="Salamov A."/>
            <person name="Andreopoulos B."/>
            <person name="Baker S."/>
            <person name="Barry K."/>
            <person name="Bills G."/>
            <person name="Bluhm B."/>
            <person name="Cannon C."/>
            <person name="Castanera R."/>
            <person name="Culley D."/>
            <person name="Daum C."/>
            <person name="Ezra D."/>
            <person name="Gonzalez J."/>
            <person name="Henrissat B."/>
            <person name="Kuo A."/>
            <person name="Liang C."/>
            <person name="Lipzen A."/>
            <person name="Lutzoni F."/>
            <person name="Magnuson J."/>
            <person name="Mondo S."/>
            <person name="Nolan M."/>
            <person name="Ohm R."/>
            <person name="Pangilinan J."/>
            <person name="Park H.-J."/>
            <person name="Ramirez L."/>
            <person name="Alfaro M."/>
            <person name="Sun H."/>
            <person name="Tritt A."/>
            <person name="Yoshinaga Y."/>
            <person name="Zwiers L.-H."/>
            <person name="Turgeon B."/>
            <person name="Goodwin S."/>
            <person name="Spatafora J."/>
            <person name="Crous P."/>
            <person name="Grigoriev I."/>
        </authorList>
    </citation>
    <scope>NUCLEOTIDE SEQUENCE</scope>
    <source>
        <strain evidence="1">ATCC 200398</strain>
    </source>
</reference>
<keyword evidence="2" id="KW-1185">Reference proteome</keyword>
<dbReference type="Proteomes" id="UP000799755">
    <property type="component" value="Unassembled WGS sequence"/>
</dbReference>
<accession>A0ACB6R2A8</accession>
<protein>
    <submittedName>
        <fullName evidence="1">Uncharacterized protein</fullName>
    </submittedName>
</protein>
<evidence type="ECO:0000313" key="1">
    <source>
        <dbReference type="EMBL" id="KAF2472581.1"/>
    </source>
</evidence>
<gene>
    <name evidence="1" type="ORF">BDR25DRAFT_302711</name>
</gene>
<name>A0ACB6R2A8_9PLEO</name>
<organism evidence="1 2">
    <name type="scientific">Lindgomyces ingoldianus</name>
    <dbReference type="NCBI Taxonomy" id="673940"/>
    <lineage>
        <taxon>Eukaryota</taxon>
        <taxon>Fungi</taxon>
        <taxon>Dikarya</taxon>
        <taxon>Ascomycota</taxon>
        <taxon>Pezizomycotina</taxon>
        <taxon>Dothideomycetes</taxon>
        <taxon>Pleosporomycetidae</taxon>
        <taxon>Pleosporales</taxon>
        <taxon>Lindgomycetaceae</taxon>
        <taxon>Lindgomyces</taxon>
    </lineage>
</organism>
<dbReference type="EMBL" id="MU003502">
    <property type="protein sequence ID" value="KAF2472581.1"/>
    <property type="molecule type" value="Genomic_DNA"/>
</dbReference>
<proteinExistence type="predicted"/>
<comment type="caution">
    <text evidence="1">The sequence shown here is derived from an EMBL/GenBank/DDBJ whole genome shotgun (WGS) entry which is preliminary data.</text>
</comment>